<dbReference type="AlphaFoldDB" id="A0A5M4FIG9"/>
<dbReference type="Proteomes" id="UP000380867">
    <property type="component" value="Unassembled WGS sequence"/>
</dbReference>
<dbReference type="OrthoDB" id="7806295at2"/>
<keyword evidence="2" id="KW-1185">Reference proteome</keyword>
<dbReference type="Gene3D" id="3.40.50.12580">
    <property type="match status" value="1"/>
</dbReference>
<name>A0A5M4FIG9_9ACTN</name>
<dbReference type="EMBL" id="SDPQ02000001">
    <property type="protein sequence ID" value="KAA1399976.1"/>
    <property type="molecule type" value="Genomic_DNA"/>
</dbReference>
<dbReference type="Pfam" id="PF04464">
    <property type="entry name" value="Glyphos_transf"/>
    <property type="match status" value="1"/>
</dbReference>
<dbReference type="InterPro" id="IPR043148">
    <property type="entry name" value="TagF_C"/>
</dbReference>
<protein>
    <submittedName>
        <fullName evidence="1">Glycosyl transferase</fullName>
    </submittedName>
</protein>
<sequence length="403" mass="43997">MASEPRVGLVRRLQLWAIGRLRRSRFLPVGMPDKLTDEARLGMPFTQQVMLYFPTPQDSLYQLRPWYHALKALDEVHPIVCVFKDSRTAKVVRAETGLDCVTLARYGQLDEILSLSDVKLALYVNHDPINFESLRFTSLVHVYLGHGDSDKGVSVSNQVKAYDWCFLAGQAALDRTASAVMLYDAAAHSILIGQPQLDGAAVVTGTPSPDGRQTVLYAPTWEASQPSVSYGSLETHGEALLRALSGTYRVVYRPHPLNGVIRPSYAAADAVVRSLADRVDTDVTLEQSFADSDLLITDVSAVTLNWLPTGKPLLVTQPLVSYPPSRLMDVVPQLAATDDFASVVAEHLSADPTKADREALVAHYLGDPTPGVATARFIAACEDVMAIRDREWTAAKTRGANGV</sequence>
<organism evidence="1 2">
    <name type="scientific">Aeromicrobium ginsengisoli</name>
    <dbReference type="NCBI Taxonomy" id="363867"/>
    <lineage>
        <taxon>Bacteria</taxon>
        <taxon>Bacillati</taxon>
        <taxon>Actinomycetota</taxon>
        <taxon>Actinomycetes</taxon>
        <taxon>Propionibacteriales</taxon>
        <taxon>Nocardioidaceae</taxon>
        <taxon>Aeromicrobium</taxon>
    </lineage>
</organism>
<evidence type="ECO:0000313" key="1">
    <source>
        <dbReference type="EMBL" id="KAA1399976.1"/>
    </source>
</evidence>
<comment type="caution">
    <text evidence="1">The sequence shown here is derived from an EMBL/GenBank/DDBJ whole genome shotgun (WGS) entry which is preliminary data.</text>
</comment>
<reference evidence="1" key="1">
    <citation type="submission" date="2019-09" db="EMBL/GenBank/DDBJ databases">
        <authorList>
            <person name="Li J."/>
        </authorList>
    </citation>
    <scope>NUCLEOTIDE SEQUENCE [LARGE SCALE GENOMIC DNA]</scope>
    <source>
        <strain evidence="1">JCM 14732</strain>
    </source>
</reference>
<dbReference type="GO" id="GO:0047355">
    <property type="term" value="F:CDP-glycerol glycerophosphotransferase activity"/>
    <property type="evidence" value="ECO:0007669"/>
    <property type="project" value="InterPro"/>
</dbReference>
<keyword evidence="1" id="KW-0808">Transferase</keyword>
<proteinExistence type="predicted"/>
<dbReference type="GO" id="GO:0016020">
    <property type="term" value="C:membrane"/>
    <property type="evidence" value="ECO:0007669"/>
    <property type="project" value="InterPro"/>
</dbReference>
<gene>
    <name evidence="1" type="ORF">ESP70_004280</name>
</gene>
<dbReference type="InterPro" id="IPR007554">
    <property type="entry name" value="Glycerophosphate_synth"/>
</dbReference>
<dbReference type="RefSeq" id="WP_149688085.1">
    <property type="nucleotide sequence ID" value="NZ_SDPQ02000001.1"/>
</dbReference>
<evidence type="ECO:0000313" key="2">
    <source>
        <dbReference type="Proteomes" id="UP000380867"/>
    </source>
</evidence>
<accession>A0A5M4FIG9</accession>